<dbReference type="AlphaFoldDB" id="A0A6V8NN70"/>
<evidence type="ECO:0000313" key="1">
    <source>
        <dbReference type="EMBL" id="GFP21715.1"/>
    </source>
</evidence>
<dbReference type="Proteomes" id="UP000580051">
    <property type="component" value="Unassembled WGS sequence"/>
</dbReference>
<comment type="caution">
    <text evidence="1">The sequence shown here is derived from an EMBL/GenBank/DDBJ whole genome shotgun (WGS) entry which is preliminary data.</text>
</comment>
<dbReference type="EMBL" id="BLRV01000088">
    <property type="protein sequence ID" value="GFP21715.1"/>
    <property type="molecule type" value="Genomic_DNA"/>
</dbReference>
<reference evidence="1 2" key="1">
    <citation type="journal article" date="2020" name="Front. Microbiol.">
        <title>Single-cell genomics of novel Actinobacteria with the Wood-Ljungdahl pathway discovered in a serpentinizing system.</title>
        <authorList>
            <person name="Merino N."/>
            <person name="Kawai M."/>
            <person name="Boyd E.S."/>
            <person name="Colman D.R."/>
            <person name="McGlynn S.E."/>
            <person name="Nealson K.H."/>
            <person name="Kurokawa K."/>
            <person name="Hongoh Y."/>
        </authorList>
    </citation>
    <scope>NUCLEOTIDE SEQUENCE [LARGE SCALE GENOMIC DNA]</scope>
    <source>
        <strain evidence="1 2">S06</strain>
    </source>
</reference>
<name>A0A6V8NN70_9ACTN</name>
<gene>
    <name evidence="1" type="ORF">HKBW3S06_00942</name>
</gene>
<sequence>MVKPRYTDIGFIQIGSKEQRVVGPFLEFDHYIAFGEFLCWRWHR</sequence>
<accession>A0A6V8NN70</accession>
<proteinExistence type="predicted"/>
<protein>
    <submittedName>
        <fullName evidence="1">Uncharacterized protein</fullName>
    </submittedName>
</protein>
<organism evidence="1 2">
    <name type="scientific">Candidatus Hakubella thermalkaliphila</name>
    <dbReference type="NCBI Taxonomy" id="2754717"/>
    <lineage>
        <taxon>Bacteria</taxon>
        <taxon>Bacillati</taxon>
        <taxon>Actinomycetota</taxon>
        <taxon>Actinomycetota incertae sedis</taxon>
        <taxon>Candidatus Hakubellales</taxon>
        <taxon>Candidatus Hakubellaceae</taxon>
        <taxon>Candidatus Hakubella</taxon>
    </lineage>
</organism>
<evidence type="ECO:0000313" key="2">
    <source>
        <dbReference type="Proteomes" id="UP000580051"/>
    </source>
</evidence>